<name>A0A1T5ATU5_9SPHI</name>
<dbReference type="Proteomes" id="UP000190150">
    <property type="component" value="Unassembled WGS sequence"/>
</dbReference>
<evidence type="ECO:0000256" key="1">
    <source>
        <dbReference type="ARBA" id="ARBA00004196"/>
    </source>
</evidence>
<dbReference type="STRING" id="1513896.SAMN05660841_00164"/>
<evidence type="ECO:0000313" key="8">
    <source>
        <dbReference type="Proteomes" id="UP000190150"/>
    </source>
</evidence>
<dbReference type="GO" id="GO:0016209">
    <property type="term" value="F:antioxidant activity"/>
    <property type="evidence" value="ECO:0007669"/>
    <property type="project" value="InterPro"/>
</dbReference>
<dbReference type="OrthoDB" id="750178at2"/>
<keyword evidence="3" id="KW-1015">Disulfide bond</keyword>
<dbReference type="PANTHER" id="PTHR42852:SF6">
    <property type="entry name" value="THIOL:DISULFIDE INTERCHANGE PROTEIN DSBE"/>
    <property type="match status" value="1"/>
</dbReference>
<dbReference type="AlphaFoldDB" id="A0A1T5ATU5"/>
<reference evidence="8" key="1">
    <citation type="submission" date="2017-02" db="EMBL/GenBank/DDBJ databases">
        <authorList>
            <person name="Varghese N."/>
            <person name="Submissions S."/>
        </authorList>
    </citation>
    <scope>NUCLEOTIDE SEQUENCE [LARGE SCALE GENOMIC DNA]</scope>
    <source>
        <strain evidence="8">DSM 24091</strain>
    </source>
</reference>
<organism evidence="7 8">
    <name type="scientific">Sphingobacterium nematocida</name>
    <dbReference type="NCBI Taxonomy" id="1513896"/>
    <lineage>
        <taxon>Bacteria</taxon>
        <taxon>Pseudomonadati</taxon>
        <taxon>Bacteroidota</taxon>
        <taxon>Sphingobacteriia</taxon>
        <taxon>Sphingobacteriales</taxon>
        <taxon>Sphingobacteriaceae</taxon>
        <taxon>Sphingobacterium</taxon>
    </lineage>
</organism>
<dbReference type="Pfam" id="PF14289">
    <property type="entry name" value="DUF4369"/>
    <property type="match status" value="1"/>
</dbReference>
<evidence type="ECO:0000259" key="6">
    <source>
        <dbReference type="PROSITE" id="PS51352"/>
    </source>
</evidence>
<dbReference type="InterPro" id="IPR025380">
    <property type="entry name" value="DUF4369"/>
</dbReference>
<evidence type="ECO:0000313" key="7">
    <source>
        <dbReference type="EMBL" id="SKB38424.1"/>
    </source>
</evidence>
<evidence type="ECO:0000256" key="4">
    <source>
        <dbReference type="ARBA" id="ARBA00023284"/>
    </source>
</evidence>
<dbReference type="SUPFAM" id="SSF52833">
    <property type="entry name" value="Thioredoxin-like"/>
    <property type="match status" value="1"/>
</dbReference>
<comment type="subcellular location">
    <subcellularLocation>
        <location evidence="1">Cell envelope</location>
    </subcellularLocation>
</comment>
<dbReference type="PANTHER" id="PTHR42852">
    <property type="entry name" value="THIOL:DISULFIDE INTERCHANGE PROTEIN DSBE"/>
    <property type="match status" value="1"/>
</dbReference>
<evidence type="ECO:0000256" key="2">
    <source>
        <dbReference type="ARBA" id="ARBA00022748"/>
    </source>
</evidence>
<evidence type="ECO:0000256" key="5">
    <source>
        <dbReference type="SAM" id="SignalP"/>
    </source>
</evidence>
<dbReference type="InterPro" id="IPR050553">
    <property type="entry name" value="Thioredoxin_ResA/DsbE_sf"/>
</dbReference>
<dbReference type="RefSeq" id="WP_079640522.1">
    <property type="nucleotide sequence ID" value="NZ_FUZF01000001.1"/>
</dbReference>
<proteinExistence type="predicted"/>
<dbReference type="InterPro" id="IPR000866">
    <property type="entry name" value="AhpC/TSA"/>
</dbReference>
<dbReference type="Gene3D" id="3.40.30.10">
    <property type="entry name" value="Glutaredoxin"/>
    <property type="match status" value="1"/>
</dbReference>
<keyword evidence="2" id="KW-0201">Cytochrome c-type biogenesis</keyword>
<dbReference type="EMBL" id="FUZF01000001">
    <property type="protein sequence ID" value="SKB38424.1"/>
    <property type="molecule type" value="Genomic_DNA"/>
</dbReference>
<feature type="signal peptide" evidence="5">
    <location>
        <begin position="1"/>
        <end position="23"/>
    </location>
</feature>
<dbReference type="CDD" id="cd02966">
    <property type="entry name" value="TlpA_like_family"/>
    <property type="match status" value="1"/>
</dbReference>
<dbReference type="InterPro" id="IPR036249">
    <property type="entry name" value="Thioredoxin-like_sf"/>
</dbReference>
<feature type="chain" id="PRO_5012211077" evidence="5">
    <location>
        <begin position="24"/>
        <end position="363"/>
    </location>
</feature>
<keyword evidence="5" id="KW-0732">Signal</keyword>
<keyword evidence="4" id="KW-0676">Redox-active center</keyword>
<accession>A0A1T5ATU5</accession>
<dbReference type="GO" id="GO:0016491">
    <property type="term" value="F:oxidoreductase activity"/>
    <property type="evidence" value="ECO:0007669"/>
    <property type="project" value="InterPro"/>
</dbReference>
<sequence length="363" mass="41358">MNHKIITYSTLLFSLLISNYSYAQEQFTIKGRLTDPRFEGREIYIHMDQQKIKAIVKKGKFVLTGKVKQPIYTSLSLNQDSLMQIALQTGDTNKIIIPASQMIFVEKGEISFKGRDFTDVVVKGTPSNDGYLDFKKLVDRTIAKRKLQSATAIKNLEDSLSLVFIEKNPSSFVALPMIMSLHTPYFVSNNMEKIEAIYNTLGPNIKQRYHNLLMNKVKEIKSFGIGSLAPNFSIKSVNGANISLSDYQGRYVLVEFWAHYCKPCIKEIPFMKEAYQAYKDKNFNILQISVDRPEHHDKWLRAVEAHTSDWDNAIDNQDLNKAAKTKYKVFGIPANFLIDPQGKIVAIDLKGDNLKNTLKSLLN</sequence>
<dbReference type="GO" id="GO:0030313">
    <property type="term" value="C:cell envelope"/>
    <property type="evidence" value="ECO:0007669"/>
    <property type="project" value="UniProtKB-SubCell"/>
</dbReference>
<dbReference type="InterPro" id="IPR013766">
    <property type="entry name" value="Thioredoxin_domain"/>
</dbReference>
<evidence type="ECO:0000256" key="3">
    <source>
        <dbReference type="ARBA" id="ARBA00023157"/>
    </source>
</evidence>
<dbReference type="PROSITE" id="PS51352">
    <property type="entry name" value="THIOREDOXIN_2"/>
    <property type="match status" value="1"/>
</dbReference>
<dbReference type="GO" id="GO:0017004">
    <property type="term" value="P:cytochrome complex assembly"/>
    <property type="evidence" value="ECO:0007669"/>
    <property type="project" value="UniProtKB-KW"/>
</dbReference>
<dbReference type="Pfam" id="PF00578">
    <property type="entry name" value="AhpC-TSA"/>
    <property type="match status" value="1"/>
</dbReference>
<keyword evidence="8" id="KW-1185">Reference proteome</keyword>
<gene>
    <name evidence="7" type="ORF">SAMN05660841_00164</name>
</gene>
<feature type="domain" description="Thioredoxin" evidence="6">
    <location>
        <begin position="223"/>
        <end position="363"/>
    </location>
</feature>
<protein>
    <submittedName>
        <fullName evidence="7">Peroxiredoxin</fullName>
    </submittedName>
</protein>